<evidence type="ECO:0000256" key="1">
    <source>
        <dbReference type="SAM" id="Phobius"/>
    </source>
</evidence>
<dbReference type="OrthoDB" id="466056at2"/>
<dbReference type="AlphaFoldDB" id="L0DAX0"/>
<keyword evidence="1" id="KW-0812">Transmembrane</keyword>
<proteinExistence type="predicted"/>
<organism evidence="2 3">
    <name type="scientific">Singulisphaera acidiphila (strain ATCC BAA-1392 / DSM 18658 / VKM B-2454 / MOB10)</name>
    <dbReference type="NCBI Taxonomy" id="886293"/>
    <lineage>
        <taxon>Bacteria</taxon>
        <taxon>Pseudomonadati</taxon>
        <taxon>Planctomycetota</taxon>
        <taxon>Planctomycetia</taxon>
        <taxon>Isosphaerales</taxon>
        <taxon>Isosphaeraceae</taxon>
        <taxon>Singulisphaera</taxon>
    </lineage>
</organism>
<dbReference type="Pfam" id="PF09527">
    <property type="entry name" value="ATPase_gene1"/>
    <property type="match status" value="1"/>
</dbReference>
<dbReference type="NCBIfam" id="TIGR02230">
    <property type="entry name" value="ATPase_gene1"/>
    <property type="match status" value="1"/>
</dbReference>
<evidence type="ECO:0000313" key="3">
    <source>
        <dbReference type="Proteomes" id="UP000010798"/>
    </source>
</evidence>
<dbReference type="InterPro" id="IPR032820">
    <property type="entry name" value="ATPase_put"/>
</dbReference>
<keyword evidence="3" id="KW-1185">Reference proteome</keyword>
<reference evidence="2 3" key="1">
    <citation type="submission" date="2012-02" db="EMBL/GenBank/DDBJ databases">
        <title>Complete sequence of chromosome of Singulisphaera acidiphila DSM 18658.</title>
        <authorList>
            <consortium name="US DOE Joint Genome Institute (JGI-PGF)"/>
            <person name="Lucas S."/>
            <person name="Copeland A."/>
            <person name="Lapidus A."/>
            <person name="Glavina del Rio T."/>
            <person name="Dalin E."/>
            <person name="Tice H."/>
            <person name="Bruce D."/>
            <person name="Goodwin L."/>
            <person name="Pitluck S."/>
            <person name="Peters L."/>
            <person name="Ovchinnikova G."/>
            <person name="Chertkov O."/>
            <person name="Kyrpides N."/>
            <person name="Mavromatis K."/>
            <person name="Ivanova N."/>
            <person name="Brettin T."/>
            <person name="Detter J.C."/>
            <person name="Han C."/>
            <person name="Larimer F."/>
            <person name="Land M."/>
            <person name="Hauser L."/>
            <person name="Markowitz V."/>
            <person name="Cheng J.-F."/>
            <person name="Hugenholtz P."/>
            <person name="Woyke T."/>
            <person name="Wu D."/>
            <person name="Tindall B."/>
            <person name="Pomrenke H."/>
            <person name="Brambilla E."/>
            <person name="Klenk H.-P."/>
            <person name="Eisen J.A."/>
        </authorList>
    </citation>
    <scope>NUCLEOTIDE SEQUENCE [LARGE SCALE GENOMIC DNA]</scope>
    <source>
        <strain evidence="3">ATCC BAA-1392 / DSM 18658 / VKM B-2454 / MOB10</strain>
    </source>
</reference>
<protein>
    <submittedName>
        <fullName evidence="2">F0F1-ATPase subunit, putative</fullName>
    </submittedName>
</protein>
<name>L0DAX0_SINAD</name>
<dbReference type="HOGENOM" id="CLU_137927_3_0_0"/>
<dbReference type="InterPro" id="IPR011744">
    <property type="entry name" value="ATPase_gene1"/>
</dbReference>
<accession>L0DAX0</accession>
<feature type="transmembrane region" description="Helical" evidence="1">
    <location>
        <begin position="47"/>
        <end position="66"/>
    </location>
</feature>
<dbReference type="EMBL" id="CP003364">
    <property type="protein sequence ID" value="AGA26372.1"/>
    <property type="molecule type" value="Genomic_DNA"/>
</dbReference>
<dbReference type="RefSeq" id="WP_015245539.1">
    <property type="nucleotide sequence ID" value="NC_019892.1"/>
</dbReference>
<evidence type="ECO:0000313" key="2">
    <source>
        <dbReference type="EMBL" id="AGA26372.1"/>
    </source>
</evidence>
<feature type="transmembrane region" description="Helical" evidence="1">
    <location>
        <begin position="78"/>
        <end position="96"/>
    </location>
</feature>
<dbReference type="Proteomes" id="UP000010798">
    <property type="component" value="Chromosome"/>
</dbReference>
<keyword evidence="1" id="KW-0472">Membrane</keyword>
<sequence length="109" mass="12212">MNEENRANGEDKETLFSRQIGAQAARKLKAQHGAAKSIWFGLGMSGLIGWSVTIPTLIGAAIGIWVDAHYPSKYSWTLMLLLMGLLIGCFNAWHWVDSEYKEIQEDLDE</sequence>
<gene>
    <name evidence="2" type="ordered locus">Sinac_2025</name>
</gene>
<dbReference type="STRING" id="886293.Sinac_2025"/>
<keyword evidence="1" id="KW-1133">Transmembrane helix</keyword>
<dbReference type="KEGG" id="saci:Sinac_2025"/>
<dbReference type="eggNOG" id="ENOG5032RTR">
    <property type="taxonomic scope" value="Bacteria"/>
</dbReference>